<reference evidence="2 3" key="1">
    <citation type="journal article" date="2011" name="Cell">
        <title>Insight into structure and assembly of the nuclear pore complex by utilizing the genome of a eukaryotic thermophile.</title>
        <authorList>
            <person name="Amlacher S."/>
            <person name="Sarges P."/>
            <person name="Flemming D."/>
            <person name="van Noort V."/>
            <person name="Kunze R."/>
            <person name="Devos D.P."/>
            <person name="Arumugam M."/>
            <person name="Bork P."/>
            <person name="Hurt E."/>
        </authorList>
    </citation>
    <scope>NUCLEOTIDE SEQUENCE [LARGE SCALE GENOMIC DNA]</scope>
    <source>
        <strain evidence="3">DSM 1495 / CBS 144.50 / IMI 039719</strain>
    </source>
</reference>
<proteinExistence type="predicted"/>
<feature type="compositionally biased region" description="Basic and acidic residues" evidence="1">
    <location>
        <begin position="679"/>
        <end position="693"/>
    </location>
</feature>
<organism evidence="3">
    <name type="scientific">Chaetomium thermophilum (strain DSM 1495 / CBS 144.50 / IMI 039719)</name>
    <name type="common">Thermochaetoides thermophila</name>
    <dbReference type="NCBI Taxonomy" id="759272"/>
    <lineage>
        <taxon>Eukaryota</taxon>
        <taxon>Fungi</taxon>
        <taxon>Dikarya</taxon>
        <taxon>Ascomycota</taxon>
        <taxon>Pezizomycotina</taxon>
        <taxon>Sordariomycetes</taxon>
        <taxon>Sordariomycetidae</taxon>
        <taxon>Sordariales</taxon>
        <taxon>Chaetomiaceae</taxon>
        <taxon>Thermochaetoides</taxon>
    </lineage>
</organism>
<dbReference type="eggNOG" id="ENOG502SXX6">
    <property type="taxonomic scope" value="Eukaryota"/>
</dbReference>
<dbReference type="AlphaFoldDB" id="G0S8B5"/>
<protein>
    <recommendedName>
        <fullName evidence="4">Modin</fullName>
    </recommendedName>
</protein>
<feature type="region of interest" description="Disordered" evidence="1">
    <location>
        <begin position="642"/>
        <end position="693"/>
    </location>
</feature>
<dbReference type="OrthoDB" id="5227693at2759"/>
<dbReference type="KEGG" id="cthr:CTHT_0021150"/>
<dbReference type="RefSeq" id="XP_006692586.1">
    <property type="nucleotide sequence ID" value="XM_006692523.1"/>
</dbReference>
<evidence type="ECO:0000313" key="2">
    <source>
        <dbReference type="EMBL" id="EGS20290.1"/>
    </source>
</evidence>
<feature type="compositionally biased region" description="Low complexity" evidence="1">
    <location>
        <begin position="646"/>
        <end position="657"/>
    </location>
</feature>
<gene>
    <name evidence="2" type="ORF">CTHT_0021150</name>
</gene>
<sequence length="824" mass="93786">MSTVNPIPNETILNATIHNATILGDIGGKDNNTVEWVALVFSIIALIATLFQLFREYSASAVGWTCCSQRVIGRWSEFRNWKMRWLQFRIEVRFETPVLFVCPPTNKRGPIKDQEPVIVTGEKRSLDETRSELPRSEEQEAAAQKLSLKDRGIHTADNERASWLELLSHLHLMEKESKEWQAQQKEYAEKRLARLGPPADNPDSLGSPEDNPDHPMSLLRRNIESVDFKKHHTLAVAVQRKKRSWDDMPSSVKKPYATTTICHILEIAAMMGIHWKEFDRCHDRYRAEGNGFMLTGTHIPDLGLMFTLHISGQSKFRENRVIPVDEVKELCCGFVSTIFQTNKDFRRVTSPAEDPKDLGLLKLGSMNEIAETMVLLDCTTDTAKIFLNKDANHMHLFAVPFELVGMLGKTLYIRNSGFRMLPNPTPYHWDRNFFDLRQVIKEFSRRLEDPERPDFRGLSDEGEQYENEKANKSLSAQQLEKLLQWSKQLSGLFKKERELNKKLQEAKAKLKGERIMNQNGNQNNGEQQSEQQSEQRAFAGRLGRATGHVRGFANSVLRNRFARNHHQGEGVEMQPQNCPHDAPLPEEIEASGHSFLLYNALYDVLKECDNFILSSDRDLVRLIIREHFQQILKMINERGASPDAISSTAGTGTAPSSHEPPTRGISRHRTTDSSGPSDHGTDGYVRAERFDQLTTEPPERRAKIFMDVYFYKVLSVVCERAVYSFESYRRRLSTISPRSNMPRTVPLSRDISSMSGGTLTSEPPAPAATVGRPDIGSLEAQATAIWCTLVLRMLCWLQLHDFDKRDVQISKSELLGSRLPVYIA</sequence>
<feature type="region of interest" description="Disordered" evidence="1">
    <location>
        <begin position="509"/>
        <end position="537"/>
    </location>
</feature>
<feature type="compositionally biased region" description="Basic and acidic residues" evidence="1">
    <location>
        <begin position="450"/>
        <end position="459"/>
    </location>
</feature>
<evidence type="ECO:0000313" key="3">
    <source>
        <dbReference type="Proteomes" id="UP000008066"/>
    </source>
</evidence>
<dbReference type="Proteomes" id="UP000008066">
    <property type="component" value="Unassembled WGS sequence"/>
</dbReference>
<keyword evidence="3" id="KW-1185">Reference proteome</keyword>
<dbReference type="GeneID" id="18256153"/>
<accession>G0S8B5</accession>
<evidence type="ECO:0008006" key="4">
    <source>
        <dbReference type="Google" id="ProtNLM"/>
    </source>
</evidence>
<feature type="compositionally biased region" description="Low complexity" evidence="1">
    <location>
        <begin position="517"/>
        <end position="535"/>
    </location>
</feature>
<dbReference type="EMBL" id="GL988041">
    <property type="protein sequence ID" value="EGS20290.1"/>
    <property type="molecule type" value="Genomic_DNA"/>
</dbReference>
<name>G0S8B5_CHATD</name>
<dbReference type="HOGENOM" id="CLU_009106_0_0_1"/>
<feature type="region of interest" description="Disordered" evidence="1">
    <location>
        <begin position="194"/>
        <end position="216"/>
    </location>
</feature>
<feature type="region of interest" description="Disordered" evidence="1">
    <location>
        <begin position="450"/>
        <end position="471"/>
    </location>
</feature>
<evidence type="ECO:0000256" key="1">
    <source>
        <dbReference type="SAM" id="MobiDB-lite"/>
    </source>
</evidence>
<dbReference type="OMA" id="EKVMGGW"/>